<dbReference type="GO" id="GO:0005829">
    <property type="term" value="C:cytosol"/>
    <property type="evidence" value="ECO:0000318"/>
    <property type="project" value="GO_Central"/>
</dbReference>
<evidence type="ECO:0000256" key="2">
    <source>
        <dbReference type="ARBA" id="ARBA00004123"/>
    </source>
</evidence>
<keyword evidence="13" id="KW-1185">Reference proteome</keyword>
<keyword evidence="7" id="KW-0378">Hydrolase</keyword>
<dbReference type="PROSITE" id="PS00972">
    <property type="entry name" value="USP_1"/>
    <property type="match status" value="1"/>
</dbReference>
<name>F4P1Q9_BATDJ</name>
<dbReference type="GO" id="GO:0031647">
    <property type="term" value="P:regulation of protein stability"/>
    <property type="evidence" value="ECO:0000318"/>
    <property type="project" value="GO_Central"/>
</dbReference>
<dbReference type="HOGENOM" id="CLU_436754_0_0_1"/>
<evidence type="ECO:0000256" key="4">
    <source>
        <dbReference type="ARBA" id="ARBA00012759"/>
    </source>
</evidence>
<protein>
    <recommendedName>
        <fullName evidence="4">ubiquitinyl hydrolase 1</fullName>
        <ecNumber evidence="4">3.4.19.12</ecNumber>
    </recommendedName>
</protein>
<dbReference type="AlphaFoldDB" id="F4P1Q9"/>
<feature type="domain" description="USP" evidence="11">
    <location>
        <begin position="116"/>
        <end position="596"/>
    </location>
</feature>
<comment type="subcellular location">
    <subcellularLocation>
        <location evidence="2">Nucleus</location>
    </subcellularLocation>
</comment>
<dbReference type="GO" id="GO:0016579">
    <property type="term" value="P:protein deubiquitination"/>
    <property type="evidence" value="ECO:0007669"/>
    <property type="project" value="InterPro"/>
</dbReference>
<dbReference type="GO" id="GO:0004843">
    <property type="term" value="F:cysteine-type deubiquitinase activity"/>
    <property type="evidence" value="ECO:0000318"/>
    <property type="project" value="GO_Central"/>
</dbReference>
<dbReference type="InterPro" id="IPR050164">
    <property type="entry name" value="Peptidase_C19"/>
</dbReference>
<evidence type="ECO:0000256" key="8">
    <source>
        <dbReference type="ARBA" id="ARBA00022807"/>
    </source>
</evidence>
<evidence type="ECO:0000259" key="11">
    <source>
        <dbReference type="PROSITE" id="PS50235"/>
    </source>
</evidence>
<dbReference type="SUPFAM" id="SSF54001">
    <property type="entry name" value="Cysteine proteinases"/>
    <property type="match status" value="1"/>
</dbReference>
<dbReference type="InterPro" id="IPR018200">
    <property type="entry name" value="USP_CS"/>
</dbReference>
<keyword evidence="5" id="KW-0645">Protease</keyword>
<comment type="similarity">
    <text evidence="3">Belongs to the peptidase C19 family.</text>
</comment>
<feature type="region of interest" description="Disordered" evidence="10">
    <location>
        <begin position="509"/>
        <end position="542"/>
    </location>
</feature>
<evidence type="ECO:0000256" key="9">
    <source>
        <dbReference type="ARBA" id="ARBA00023242"/>
    </source>
</evidence>
<dbReference type="EC" id="3.4.19.12" evidence="4"/>
<keyword evidence="9" id="KW-0539">Nucleus</keyword>
<keyword evidence="6" id="KW-0833">Ubl conjugation pathway</keyword>
<dbReference type="FunFam" id="3.90.70.10:FF:000471">
    <property type="entry name" value="Uncharacterized protein"/>
    <property type="match status" value="1"/>
</dbReference>
<dbReference type="GO" id="GO:0006508">
    <property type="term" value="P:proteolysis"/>
    <property type="evidence" value="ECO:0007669"/>
    <property type="project" value="UniProtKB-KW"/>
</dbReference>
<feature type="compositionally biased region" description="Polar residues" evidence="10">
    <location>
        <begin position="528"/>
        <end position="542"/>
    </location>
</feature>
<dbReference type="InterPro" id="IPR038765">
    <property type="entry name" value="Papain-like_cys_pep_sf"/>
</dbReference>
<feature type="compositionally biased region" description="Polar residues" evidence="10">
    <location>
        <begin position="301"/>
        <end position="311"/>
    </location>
</feature>
<dbReference type="InterPro" id="IPR028889">
    <property type="entry name" value="USP"/>
</dbReference>
<organism evidence="12 13">
    <name type="scientific">Batrachochytrium dendrobatidis (strain JAM81 / FGSC 10211)</name>
    <name type="common">Frog chytrid fungus</name>
    <dbReference type="NCBI Taxonomy" id="684364"/>
    <lineage>
        <taxon>Eukaryota</taxon>
        <taxon>Fungi</taxon>
        <taxon>Fungi incertae sedis</taxon>
        <taxon>Chytridiomycota</taxon>
        <taxon>Chytridiomycota incertae sedis</taxon>
        <taxon>Chytridiomycetes</taxon>
        <taxon>Rhizophydiales</taxon>
        <taxon>Rhizophydiales incertae sedis</taxon>
        <taxon>Batrachochytrium</taxon>
    </lineage>
</organism>
<evidence type="ECO:0000256" key="3">
    <source>
        <dbReference type="ARBA" id="ARBA00009085"/>
    </source>
</evidence>
<dbReference type="Proteomes" id="UP000007241">
    <property type="component" value="Unassembled WGS sequence"/>
</dbReference>
<feature type="region of interest" description="Disordered" evidence="10">
    <location>
        <begin position="33"/>
        <end position="55"/>
    </location>
</feature>
<proteinExistence type="inferred from homology"/>
<dbReference type="PANTHER" id="PTHR24006:SF722">
    <property type="entry name" value="UBIQUITIN CARBOXYL-TERMINAL HYDROLASE 48"/>
    <property type="match status" value="1"/>
</dbReference>
<dbReference type="EMBL" id="GL882883">
    <property type="protein sequence ID" value="EGF80603.1"/>
    <property type="molecule type" value="Genomic_DNA"/>
</dbReference>
<evidence type="ECO:0000313" key="12">
    <source>
        <dbReference type="EMBL" id="EGF80603.1"/>
    </source>
</evidence>
<reference evidence="12 13" key="1">
    <citation type="submission" date="2009-12" db="EMBL/GenBank/DDBJ databases">
        <title>The draft genome of Batrachochytrium dendrobatidis.</title>
        <authorList>
            <consortium name="US DOE Joint Genome Institute (JGI-PGF)"/>
            <person name="Kuo A."/>
            <person name="Salamov A."/>
            <person name="Schmutz J."/>
            <person name="Lucas S."/>
            <person name="Pitluck S."/>
            <person name="Rosenblum E."/>
            <person name="Stajich J."/>
            <person name="Eisen M."/>
            <person name="Grigoriev I.V."/>
        </authorList>
    </citation>
    <scope>NUCLEOTIDE SEQUENCE [LARGE SCALE GENOMIC DNA]</scope>
    <source>
        <strain evidence="13">JAM81 / FGSC 10211</strain>
    </source>
</reference>
<dbReference type="GO" id="GO:0005634">
    <property type="term" value="C:nucleus"/>
    <property type="evidence" value="ECO:0000318"/>
    <property type="project" value="GO_Central"/>
</dbReference>
<dbReference type="InterPro" id="IPR001394">
    <property type="entry name" value="Peptidase_C19_UCH"/>
</dbReference>
<dbReference type="Gene3D" id="3.90.70.10">
    <property type="entry name" value="Cysteine proteinases"/>
    <property type="match status" value="1"/>
</dbReference>
<feature type="region of interest" description="Disordered" evidence="10">
    <location>
        <begin position="292"/>
        <end position="318"/>
    </location>
</feature>
<dbReference type="STRING" id="684364.F4P1Q9"/>
<accession>F4P1Q9</accession>
<dbReference type="InParanoid" id="F4P1Q9"/>
<evidence type="ECO:0000256" key="7">
    <source>
        <dbReference type="ARBA" id="ARBA00022801"/>
    </source>
</evidence>
<evidence type="ECO:0000256" key="5">
    <source>
        <dbReference type="ARBA" id="ARBA00022670"/>
    </source>
</evidence>
<dbReference type="Pfam" id="PF00443">
    <property type="entry name" value="UCH"/>
    <property type="match status" value="1"/>
</dbReference>
<evidence type="ECO:0000256" key="10">
    <source>
        <dbReference type="SAM" id="MobiDB-lite"/>
    </source>
</evidence>
<sequence>MTLSAVNAISTKSKSTAAIQKLNYVSGAAMNDLSVHANQPPPPMYPDHSEEEQEKDARLRSFLDDNPHIILSMSEFRNLRTLPSNHAIQFLNDIKDAIEGTIVPPPFGPQSAPASLGMVNIGNSCYIDALLFAMFACGTAFDGLMDAPTLDTGDEMDYSMKRFLRFSLESSIRLIVNRLRKGQLVDKIYVARFRKALAELGWFGENKDNVGLQQDTSELFLFLMNTLGAPFLPLQSEIFHGAHSSCDDLRIFTERIIQLSIPSTVSHVSVLLEDMLEDHFFSNMVQIKRRSESSLDSTSSTNAEHTLSNDASHLESGSRPTHLKHIEAWQSSRVLPFLTPECETGDPSRNIPQSQTRPITIPFMIKRFSYDVRSGQTVRIGRRVYIPTEIPFGDFIVHNANPTGTGKQDHLGVNRNYCLRLRSILCHEGNGPRSGHYTSIVSKRPGCAATGEHTLGEPMNVLESLGTPMTVGSLPTMSASLSSTSLDSSDTIKVETLLNELGRSSTFESFSTKSTMRSNGTKPRLGPTSLSRSLSCAPSTPSFNSKSEVLPESMHWLHFDDNMISGRVKVLSTQQAIANAFNHASLNAYMVFYELCIPDFPVLQAAYPFVVEPPPRRKSSKRCTIL</sequence>
<evidence type="ECO:0000256" key="6">
    <source>
        <dbReference type="ARBA" id="ARBA00022786"/>
    </source>
</evidence>
<dbReference type="OrthoDB" id="6287070at2759"/>
<evidence type="ECO:0000256" key="1">
    <source>
        <dbReference type="ARBA" id="ARBA00000707"/>
    </source>
</evidence>
<dbReference type="GeneID" id="18243111"/>
<dbReference type="RefSeq" id="XP_006678631.1">
    <property type="nucleotide sequence ID" value="XM_006678568.1"/>
</dbReference>
<dbReference type="PANTHER" id="PTHR24006">
    <property type="entry name" value="UBIQUITIN CARBOXYL-TERMINAL HYDROLASE"/>
    <property type="match status" value="1"/>
</dbReference>
<comment type="catalytic activity">
    <reaction evidence="1">
        <text>Thiol-dependent hydrolysis of ester, thioester, amide, peptide and isopeptide bonds formed by the C-terminal Gly of ubiquitin (a 76-residue protein attached to proteins as an intracellular targeting signal).</text>
        <dbReference type="EC" id="3.4.19.12"/>
    </reaction>
</comment>
<gene>
    <name evidence="12" type="ORF">BATDEDRAFT_88323</name>
</gene>
<keyword evidence="8" id="KW-0788">Thiol protease</keyword>
<dbReference type="PROSITE" id="PS50235">
    <property type="entry name" value="USP_3"/>
    <property type="match status" value="1"/>
</dbReference>
<evidence type="ECO:0000313" key="13">
    <source>
        <dbReference type="Proteomes" id="UP000007241"/>
    </source>
</evidence>